<evidence type="ECO:0000259" key="3">
    <source>
        <dbReference type="Pfam" id="PF02894"/>
    </source>
</evidence>
<dbReference type="PANTHER" id="PTHR43818:SF11">
    <property type="entry name" value="BCDNA.GH03377"/>
    <property type="match status" value="1"/>
</dbReference>
<dbReference type="RefSeq" id="WP_380098014.1">
    <property type="nucleotide sequence ID" value="NZ_JBHRYD010000013.1"/>
</dbReference>
<evidence type="ECO:0000313" key="4">
    <source>
        <dbReference type="EMBL" id="MFC3705850.1"/>
    </source>
</evidence>
<sequence length="329" mass="35590">MNIGWIGCGTHATQMLLPQLLRQDVRLAAICDVDTGNLARAARQFGVTTVTSDYRDLLARKDIDAIGMAIGPAAHLEIGLAALARGLPVFMEKPPGANAADAEKLLAASEAAKKPLIVGFMKRYSIGNRIARNVIAGGQFGRVLGLYGSYMTAPGYFKGSVDYSGFFLHHCVHYMDLPAFFAGPIRSLEAREVENGAGRLLIHVALGFESGALGTIVMGTVQSRGTPMEFIQIMGDHTRLEVDNVMKVTFFRDPPFKVQDKDATLDPEVDALTWTPNLTAAANEDYKGYDTLLAETVRAFRGEASSAPDIVDGVTAMRLLEQLRSQLGR</sequence>
<dbReference type="Gene3D" id="3.40.50.720">
    <property type="entry name" value="NAD(P)-binding Rossmann-like Domain"/>
    <property type="match status" value="1"/>
</dbReference>
<dbReference type="InterPro" id="IPR004104">
    <property type="entry name" value="Gfo/Idh/MocA-like_OxRdtase_C"/>
</dbReference>
<dbReference type="SUPFAM" id="SSF51735">
    <property type="entry name" value="NAD(P)-binding Rossmann-fold domains"/>
    <property type="match status" value="1"/>
</dbReference>
<evidence type="ECO:0000313" key="5">
    <source>
        <dbReference type="Proteomes" id="UP001595613"/>
    </source>
</evidence>
<feature type="domain" description="Gfo/Idh/MocA-like oxidoreductase C-terminal" evidence="3">
    <location>
        <begin position="135"/>
        <end position="322"/>
    </location>
</feature>
<dbReference type="Pfam" id="PF02894">
    <property type="entry name" value="GFO_IDH_MocA_C"/>
    <property type="match status" value="1"/>
</dbReference>
<dbReference type="EMBL" id="JBHRYD010000013">
    <property type="protein sequence ID" value="MFC3705850.1"/>
    <property type="molecule type" value="Genomic_DNA"/>
</dbReference>
<dbReference type="Proteomes" id="UP001595613">
    <property type="component" value="Unassembled WGS sequence"/>
</dbReference>
<evidence type="ECO:0000259" key="2">
    <source>
        <dbReference type="Pfam" id="PF01408"/>
    </source>
</evidence>
<gene>
    <name evidence="4" type="ORF">ACFOOL_13905</name>
</gene>
<dbReference type="Pfam" id="PF01408">
    <property type="entry name" value="GFO_IDH_MocA"/>
    <property type="match status" value="1"/>
</dbReference>
<accession>A0ABV7X735</accession>
<reference evidence="5" key="1">
    <citation type="journal article" date="2019" name="Int. J. Syst. Evol. Microbiol.">
        <title>The Global Catalogue of Microorganisms (GCM) 10K type strain sequencing project: providing services to taxonomists for standard genome sequencing and annotation.</title>
        <authorList>
            <consortium name="The Broad Institute Genomics Platform"/>
            <consortium name="The Broad Institute Genome Sequencing Center for Infectious Disease"/>
            <person name="Wu L."/>
            <person name="Ma J."/>
        </authorList>
    </citation>
    <scope>NUCLEOTIDE SEQUENCE [LARGE SCALE GENOMIC DNA]</scope>
    <source>
        <strain evidence="5">KCTC 42281</strain>
    </source>
</reference>
<name>A0ABV7X735_9HYPH</name>
<dbReference type="SUPFAM" id="SSF55347">
    <property type="entry name" value="Glyceraldehyde-3-phosphate dehydrogenase-like, C-terminal domain"/>
    <property type="match status" value="1"/>
</dbReference>
<dbReference type="PANTHER" id="PTHR43818">
    <property type="entry name" value="BCDNA.GH03377"/>
    <property type="match status" value="1"/>
</dbReference>
<evidence type="ECO:0000256" key="1">
    <source>
        <dbReference type="ARBA" id="ARBA00023002"/>
    </source>
</evidence>
<protein>
    <submittedName>
        <fullName evidence="4">Gfo/Idh/MocA family protein</fullName>
    </submittedName>
</protein>
<dbReference type="InterPro" id="IPR036291">
    <property type="entry name" value="NAD(P)-bd_dom_sf"/>
</dbReference>
<proteinExistence type="predicted"/>
<feature type="domain" description="Gfo/Idh/MocA-like oxidoreductase N-terminal" evidence="2">
    <location>
        <begin position="1"/>
        <end position="120"/>
    </location>
</feature>
<dbReference type="InterPro" id="IPR050463">
    <property type="entry name" value="Gfo/Idh/MocA_oxidrdct_glycsds"/>
</dbReference>
<keyword evidence="1" id="KW-0560">Oxidoreductase</keyword>
<dbReference type="InterPro" id="IPR000683">
    <property type="entry name" value="Gfo/Idh/MocA-like_OxRdtase_N"/>
</dbReference>
<comment type="caution">
    <text evidence="4">The sequence shown here is derived from an EMBL/GenBank/DDBJ whole genome shotgun (WGS) entry which is preliminary data.</text>
</comment>
<dbReference type="Gene3D" id="3.30.360.10">
    <property type="entry name" value="Dihydrodipicolinate Reductase, domain 2"/>
    <property type="match status" value="1"/>
</dbReference>
<keyword evidence="5" id="KW-1185">Reference proteome</keyword>
<organism evidence="4 5">
    <name type="scientific">Devosia honganensis</name>
    <dbReference type="NCBI Taxonomy" id="1610527"/>
    <lineage>
        <taxon>Bacteria</taxon>
        <taxon>Pseudomonadati</taxon>
        <taxon>Pseudomonadota</taxon>
        <taxon>Alphaproteobacteria</taxon>
        <taxon>Hyphomicrobiales</taxon>
        <taxon>Devosiaceae</taxon>
        <taxon>Devosia</taxon>
    </lineage>
</organism>